<reference evidence="2" key="1">
    <citation type="submission" date="2020-04" db="EMBL/GenBank/DDBJ databases">
        <title>Hybrid Assembly of Korean Phytophthora infestans isolates.</title>
        <authorList>
            <person name="Prokchorchik M."/>
            <person name="Lee Y."/>
            <person name="Seo J."/>
            <person name="Cho J.-H."/>
            <person name="Park Y.-E."/>
            <person name="Jang D.-C."/>
            <person name="Im J.-S."/>
            <person name="Choi J.-G."/>
            <person name="Park H.-J."/>
            <person name="Lee G.-B."/>
            <person name="Lee Y.-G."/>
            <person name="Hong S.-Y."/>
            <person name="Cho K."/>
            <person name="Sohn K.H."/>
        </authorList>
    </citation>
    <scope>NUCLEOTIDE SEQUENCE</scope>
    <source>
        <strain evidence="2">KR_1_A1</strain>
    </source>
</reference>
<evidence type="ECO:0000256" key="1">
    <source>
        <dbReference type="SAM" id="SignalP"/>
    </source>
</evidence>
<evidence type="ECO:0008006" key="4">
    <source>
        <dbReference type="Google" id="ProtNLM"/>
    </source>
</evidence>
<sequence>MTTAPRSGASAAPWPLALLFTQSPILCCTLSRSLFISGVVMSAPTSFGNSVATSAAFPQLLEPLLGHQLSFFSLSSSRFTADTTLACNRRLPQDEKLPIARSWSRTPPSALDKLQIPHRRDLLQLEQLLVYHKRGRRHSQLLLQLERLLAHRMRDLDHAHLLL</sequence>
<dbReference type="EMBL" id="WSZM01001239">
    <property type="protein sequence ID" value="KAF4027909.1"/>
    <property type="molecule type" value="Genomic_DNA"/>
</dbReference>
<accession>A0A833SD93</accession>
<evidence type="ECO:0000313" key="3">
    <source>
        <dbReference type="Proteomes" id="UP000602510"/>
    </source>
</evidence>
<name>A0A833SD93_PHYIN</name>
<feature type="chain" id="PRO_5032401782" description="Secreted RxLR effector peptide protein" evidence="1">
    <location>
        <begin position="28"/>
        <end position="163"/>
    </location>
</feature>
<feature type="signal peptide" evidence="1">
    <location>
        <begin position="1"/>
        <end position="27"/>
    </location>
</feature>
<dbReference type="AlphaFoldDB" id="A0A833SD93"/>
<organism evidence="2 3">
    <name type="scientific">Phytophthora infestans</name>
    <name type="common">Potato late blight agent</name>
    <name type="synonym">Botrytis infestans</name>
    <dbReference type="NCBI Taxonomy" id="4787"/>
    <lineage>
        <taxon>Eukaryota</taxon>
        <taxon>Sar</taxon>
        <taxon>Stramenopiles</taxon>
        <taxon>Oomycota</taxon>
        <taxon>Peronosporomycetes</taxon>
        <taxon>Peronosporales</taxon>
        <taxon>Peronosporaceae</taxon>
        <taxon>Phytophthora</taxon>
    </lineage>
</organism>
<comment type="caution">
    <text evidence="2">The sequence shown here is derived from an EMBL/GenBank/DDBJ whole genome shotgun (WGS) entry which is preliminary data.</text>
</comment>
<keyword evidence="3" id="KW-1185">Reference proteome</keyword>
<proteinExistence type="predicted"/>
<keyword evidence="1" id="KW-0732">Signal</keyword>
<evidence type="ECO:0000313" key="2">
    <source>
        <dbReference type="EMBL" id="KAF4027909.1"/>
    </source>
</evidence>
<dbReference type="Proteomes" id="UP000602510">
    <property type="component" value="Unassembled WGS sequence"/>
</dbReference>
<protein>
    <recommendedName>
        <fullName evidence="4">Secreted RxLR effector peptide protein</fullName>
    </recommendedName>
</protein>
<gene>
    <name evidence="2" type="ORF">GN244_ATG20446</name>
</gene>